<accession>A0A0H4X2L5</accession>
<proteinExistence type="predicted"/>
<dbReference type="KEGG" id="mym:A176_006316"/>
<dbReference type="RefSeq" id="WP_002635964.1">
    <property type="nucleotide sequence ID" value="NZ_CP012109.1"/>
</dbReference>
<dbReference type="eggNOG" id="COG0823">
    <property type="taxonomic scope" value="Bacteria"/>
</dbReference>
<evidence type="ECO:0000313" key="2">
    <source>
        <dbReference type="Proteomes" id="UP000009026"/>
    </source>
</evidence>
<dbReference type="PROSITE" id="PS51257">
    <property type="entry name" value="PROKAR_LIPOPROTEIN"/>
    <property type="match status" value="1"/>
</dbReference>
<name>A0A0H4X2L5_9BACT</name>
<dbReference type="AlphaFoldDB" id="A0A0H4X2L5"/>
<dbReference type="OrthoDB" id="5242130at2"/>
<organism evidence="1 2">
    <name type="scientific">Pseudomyxococcus hansupus</name>
    <dbReference type="NCBI Taxonomy" id="1297742"/>
    <lineage>
        <taxon>Bacteria</taxon>
        <taxon>Pseudomonadati</taxon>
        <taxon>Myxococcota</taxon>
        <taxon>Myxococcia</taxon>
        <taxon>Myxococcales</taxon>
        <taxon>Cystobacterineae</taxon>
        <taxon>Myxococcaceae</taxon>
        <taxon>Pseudomyxococcus</taxon>
    </lineage>
</organism>
<sequence length="490" mass="51719">MRVGVWCVLAGLSGLGCGGVVEDVSAPVVEQVRQSQSCAPGAVYKVKDILPPDAPLPSPGAPVPDWLTNVQGTLFFTADLYPDRSILWRSDGTSEGTVPVREFLGAGGQGLGSLTAVGTRLFFLVSDSLFGRELWVSDGTEAGTRLVRDLAEGPNSSYLEYLQAVGNVVTFFRRPTVPGPLELWRSDGTEAGTFRLRDFGTQYNLVPQVLPVPGQRLFILQDAANGTALWRTDGTERGTVLVKRLDAGQVPMMGSAHTDTGLSVFILHDQGPITEVWRTDGTPGGTVRLESFGGYLGLLGALGGQVYLSAATPEGTGLRISRVSLAGGGKATVTTVPNRFAGEPGAWPFVQTSTVAGGRLYWSMGIGTPGPAPREVSLWSTDGTASGTWELGRGLNTSDERSSPLFNTGAGTLLFSNSDGTTGLEPWVTDGSLERTGMVADLTPLGGSRPEAFTRVGGTVFFRAYSNTRGDALWAMPANVTCRTQPVDAR</sequence>
<protein>
    <submittedName>
        <fullName evidence="1">HYR domain protein</fullName>
    </submittedName>
</protein>
<dbReference type="PATRIC" id="fig|1297742.4.peg.6405"/>
<evidence type="ECO:0000313" key="1">
    <source>
        <dbReference type="EMBL" id="AKQ69404.1"/>
    </source>
</evidence>
<keyword evidence="2" id="KW-1185">Reference proteome</keyword>
<dbReference type="STRING" id="1297742.A176_006316"/>
<dbReference type="EMBL" id="CP012109">
    <property type="protein sequence ID" value="AKQ69404.1"/>
    <property type="molecule type" value="Genomic_DNA"/>
</dbReference>
<dbReference type="Proteomes" id="UP000009026">
    <property type="component" value="Chromosome"/>
</dbReference>
<reference evidence="1 2" key="1">
    <citation type="journal article" date="2016" name="PLoS ONE">
        <title>Complete Genome Sequence and Comparative Genomics of a Novel Myxobacterium Myxococcus hansupus.</title>
        <authorList>
            <person name="Sharma G."/>
            <person name="Narwani T."/>
            <person name="Subramanian S."/>
        </authorList>
    </citation>
    <scope>NUCLEOTIDE SEQUENCE [LARGE SCALE GENOMIC DNA]</scope>
    <source>
        <strain evidence="2">mixupus</strain>
    </source>
</reference>
<gene>
    <name evidence="1" type="ORF">A176_006316</name>
</gene>